<comment type="caution">
    <text evidence="1">The sequence shown here is derived from an EMBL/GenBank/DDBJ whole genome shotgun (WGS) entry which is preliminary data.</text>
</comment>
<evidence type="ECO:0000313" key="1">
    <source>
        <dbReference type="EMBL" id="MED4401358.1"/>
    </source>
</evidence>
<sequence>MYASRLDKLEDLIISASNLIPILDPGHKYILSELANYKEELTVVSERYQFIINELKNGDVPEVVVEEHERLIEGITSFVRGATLIKDSMNVEERSILCKQCAQGDSILAIGVKQVEKATKEIGDKLVELIQK</sequence>
<evidence type="ECO:0000313" key="2">
    <source>
        <dbReference type="Proteomes" id="UP001342826"/>
    </source>
</evidence>
<protein>
    <submittedName>
        <fullName evidence="1">Uncharacterized protein</fullName>
    </submittedName>
</protein>
<dbReference type="RefSeq" id="WP_328015105.1">
    <property type="nucleotide sequence ID" value="NZ_JARTFS010000006.1"/>
</dbReference>
<keyword evidence="2" id="KW-1185">Reference proteome</keyword>
<proteinExistence type="predicted"/>
<organism evidence="1 2">
    <name type="scientific">Metabacillus fastidiosus</name>
    <dbReference type="NCBI Taxonomy" id="1458"/>
    <lineage>
        <taxon>Bacteria</taxon>
        <taxon>Bacillati</taxon>
        <taxon>Bacillota</taxon>
        <taxon>Bacilli</taxon>
        <taxon>Bacillales</taxon>
        <taxon>Bacillaceae</taxon>
        <taxon>Metabacillus</taxon>
    </lineage>
</organism>
<reference evidence="1 2" key="1">
    <citation type="submission" date="2023-03" db="EMBL/GenBank/DDBJ databases">
        <title>Bacillus Genome Sequencing.</title>
        <authorList>
            <person name="Dunlap C."/>
        </authorList>
    </citation>
    <scope>NUCLEOTIDE SEQUENCE [LARGE SCALE GENOMIC DNA]</scope>
    <source>
        <strain evidence="1 2">NRS-1717</strain>
    </source>
</reference>
<name>A0ABU6NXB9_9BACI</name>
<dbReference type="EMBL" id="JARTFS010000006">
    <property type="protein sequence ID" value="MED4401358.1"/>
    <property type="molecule type" value="Genomic_DNA"/>
</dbReference>
<accession>A0ABU6NXB9</accession>
<gene>
    <name evidence="1" type="ORF">P9271_08545</name>
</gene>
<dbReference type="Proteomes" id="UP001342826">
    <property type="component" value="Unassembled WGS sequence"/>
</dbReference>